<proteinExistence type="predicted"/>
<name>A0ACC4BAR3_POPAL</name>
<dbReference type="Proteomes" id="UP000309997">
    <property type="component" value="Unassembled WGS sequence"/>
</dbReference>
<evidence type="ECO:0000313" key="2">
    <source>
        <dbReference type="Proteomes" id="UP000309997"/>
    </source>
</evidence>
<organism evidence="1 2">
    <name type="scientific">Populus alba</name>
    <name type="common">White poplar</name>
    <dbReference type="NCBI Taxonomy" id="43335"/>
    <lineage>
        <taxon>Eukaryota</taxon>
        <taxon>Viridiplantae</taxon>
        <taxon>Streptophyta</taxon>
        <taxon>Embryophyta</taxon>
        <taxon>Tracheophyta</taxon>
        <taxon>Spermatophyta</taxon>
        <taxon>Magnoliopsida</taxon>
        <taxon>eudicotyledons</taxon>
        <taxon>Gunneridae</taxon>
        <taxon>Pentapetalae</taxon>
        <taxon>rosids</taxon>
        <taxon>fabids</taxon>
        <taxon>Malpighiales</taxon>
        <taxon>Salicaceae</taxon>
        <taxon>Saliceae</taxon>
        <taxon>Populus</taxon>
    </lineage>
</organism>
<comment type="caution">
    <text evidence="1">The sequence shown here is derived from an EMBL/GenBank/DDBJ whole genome shotgun (WGS) entry which is preliminary data.</text>
</comment>
<gene>
    <name evidence="1" type="ORF">D5086_023769</name>
</gene>
<accession>A0ACC4BAR3</accession>
<protein>
    <submittedName>
        <fullName evidence="1">Uncharacterized protein</fullName>
    </submittedName>
</protein>
<dbReference type="EMBL" id="RCHU02000012">
    <property type="protein sequence ID" value="KAL3575668.1"/>
    <property type="molecule type" value="Genomic_DNA"/>
</dbReference>
<evidence type="ECO:0000313" key="1">
    <source>
        <dbReference type="EMBL" id="KAL3575668.1"/>
    </source>
</evidence>
<sequence>MGGPQSIKARMWLMGHQKLMTNGLRFRSPKGFRRAILEIDSASLVSASRGRTGTATQNPVFIECLHLPKLVWEVN</sequence>
<keyword evidence="2" id="KW-1185">Reference proteome</keyword>
<reference evidence="1 2" key="1">
    <citation type="journal article" date="2024" name="Plant Biotechnol. J.">
        <title>Genome and CRISPR/Cas9 system of a widespread forest tree (Populus alba) in the world.</title>
        <authorList>
            <person name="Liu Y.J."/>
            <person name="Jiang P.F."/>
            <person name="Han X.M."/>
            <person name="Li X.Y."/>
            <person name="Wang H.M."/>
            <person name="Wang Y.J."/>
            <person name="Wang X.X."/>
            <person name="Zeng Q.Y."/>
        </authorList>
    </citation>
    <scope>NUCLEOTIDE SEQUENCE [LARGE SCALE GENOMIC DNA]</scope>
    <source>
        <strain evidence="2">cv. PAL-ZL1</strain>
    </source>
</reference>